<evidence type="ECO:0000313" key="2">
    <source>
        <dbReference type="Proteomes" id="UP000290407"/>
    </source>
</evidence>
<evidence type="ECO:0000313" key="1">
    <source>
        <dbReference type="EMBL" id="RYC67559.1"/>
    </source>
</evidence>
<name>A0A4Q2UL43_9BACT</name>
<proteinExistence type="predicted"/>
<dbReference type="RefSeq" id="WP_129604498.1">
    <property type="nucleotide sequence ID" value="NZ_SBLB01000007.1"/>
</dbReference>
<keyword evidence="2" id="KW-1185">Reference proteome</keyword>
<reference evidence="1 2" key="1">
    <citation type="submission" date="2019-01" db="EMBL/GenBank/DDBJ databases">
        <title>Spirosoma flava sp. nov., a propanil-degrading bacterium isolated from herbicide-contaminated soil.</title>
        <authorList>
            <person name="Zhang L."/>
            <person name="Jiang J.-D."/>
        </authorList>
    </citation>
    <scope>NUCLEOTIDE SEQUENCE [LARGE SCALE GENOMIC DNA]</scope>
    <source>
        <strain evidence="1 2">TY50</strain>
    </source>
</reference>
<protein>
    <submittedName>
        <fullName evidence="1">Uncharacterized protein</fullName>
    </submittedName>
</protein>
<organism evidence="1 2">
    <name type="scientific">Spirosoma sordidisoli</name>
    <dbReference type="NCBI Taxonomy" id="2502893"/>
    <lineage>
        <taxon>Bacteria</taxon>
        <taxon>Pseudomonadati</taxon>
        <taxon>Bacteroidota</taxon>
        <taxon>Cytophagia</taxon>
        <taxon>Cytophagales</taxon>
        <taxon>Cytophagaceae</taxon>
        <taxon>Spirosoma</taxon>
    </lineage>
</organism>
<comment type="caution">
    <text evidence="1">The sequence shown here is derived from an EMBL/GenBank/DDBJ whole genome shotgun (WGS) entry which is preliminary data.</text>
</comment>
<dbReference type="AlphaFoldDB" id="A0A4Q2UL43"/>
<dbReference type="Proteomes" id="UP000290407">
    <property type="component" value="Unassembled WGS sequence"/>
</dbReference>
<gene>
    <name evidence="1" type="ORF">EQG79_22890</name>
</gene>
<accession>A0A4Q2UL43</accession>
<sequence length="320" mass="36338">MRAREVNKVEPILRGLIHYSIINSINFIVDKCMKLGKEPQEPDFVAALTLKFTPALFNILKAAFPKYRFSVTGIFCHQKPLAEIGLTKSPEIGDLLIIYIYTDKSGVKKLNSVLLQAKISNKPTVTVSTGDEHQLKLYTEWPLFTYKRAGILTGHKRDILPKTINDGAQYLLIDDHPLYGLSGMTGTFPMGCATPSKTLDINNDLTEEIIDFLKFKSGRAFEENPTSTQDDWTKMMWDFLEVTRNKAIKRKNAGISDLPRQVPMDYDGYCFFETETDSILRDLHNQLGGGDSILNYDNYFDEDNFSPSLILIESNEQNEE</sequence>
<dbReference type="EMBL" id="SBLB01000007">
    <property type="protein sequence ID" value="RYC67559.1"/>
    <property type="molecule type" value="Genomic_DNA"/>
</dbReference>